<gene>
    <name evidence="1" type="ORF">DFA_07069</name>
</gene>
<dbReference type="GeneID" id="14872194"/>
<accession>F4PVE4</accession>
<dbReference type="EMBL" id="GL883013">
    <property type="protein sequence ID" value="EGG19958.1"/>
    <property type="molecule type" value="Genomic_DNA"/>
</dbReference>
<dbReference type="KEGG" id="dfa:DFA_07069"/>
<dbReference type="AlphaFoldDB" id="F4PVE4"/>
<organism evidence="1 2">
    <name type="scientific">Cavenderia fasciculata</name>
    <name type="common">Slime mold</name>
    <name type="synonym">Dictyostelium fasciculatum</name>
    <dbReference type="NCBI Taxonomy" id="261658"/>
    <lineage>
        <taxon>Eukaryota</taxon>
        <taxon>Amoebozoa</taxon>
        <taxon>Evosea</taxon>
        <taxon>Eumycetozoa</taxon>
        <taxon>Dictyostelia</taxon>
        <taxon>Acytosteliales</taxon>
        <taxon>Cavenderiaceae</taxon>
        <taxon>Cavenderia</taxon>
    </lineage>
</organism>
<dbReference type="Proteomes" id="UP000007797">
    <property type="component" value="Unassembled WGS sequence"/>
</dbReference>
<sequence>MEEEGRMKRWQQDLIAWTKVVGVVLQQQQQTPDEEILKY</sequence>
<dbReference type="RefSeq" id="XP_004366941.1">
    <property type="nucleotide sequence ID" value="XM_004366884.1"/>
</dbReference>
<keyword evidence="2" id="KW-1185">Reference proteome</keyword>
<evidence type="ECO:0000313" key="1">
    <source>
        <dbReference type="EMBL" id="EGG19958.1"/>
    </source>
</evidence>
<proteinExistence type="predicted"/>
<evidence type="ECO:0000313" key="2">
    <source>
        <dbReference type="Proteomes" id="UP000007797"/>
    </source>
</evidence>
<name>F4PVE4_CACFS</name>
<reference evidence="2" key="1">
    <citation type="journal article" date="2011" name="Genome Res.">
        <title>Phylogeny-wide analysis of social amoeba genomes highlights ancient origins for complex intercellular communication.</title>
        <authorList>
            <person name="Heidel A.J."/>
            <person name="Lawal H.M."/>
            <person name="Felder M."/>
            <person name="Schilde C."/>
            <person name="Helps N.R."/>
            <person name="Tunggal B."/>
            <person name="Rivero F."/>
            <person name="John U."/>
            <person name="Schleicher M."/>
            <person name="Eichinger L."/>
            <person name="Platzer M."/>
            <person name="Noegel A.A."/>
            <person name="Schaap P."/>
            <person name="Gloeckner G."/>
        </authorList>
    </citation>
    <scope>NUCLEOTIDE SEQUENCE [LARGE SCALE GENOMIC DNA]</scope>
    <source>
        <strain evidence="2">SH3</strain>
    </source>
</reference>
<protein>
    <submittedName>
        <fullName evidence="1">Uncharacterized protein</fullName>
    </submittedName>
</protein>